<dbReference type="Pfam" id="PF12833">
    <property type="entry name" value="HTH_18"/>
    <property type="match status" value="1"/>
</dbReference>
<dbReference type="Proteomes" id="UP000283523">
    <property type="component" value="Unassembled WGS sequence"/>
</dbReference>
<keyword evidence="3" id="KW-0804">Transcription</keyword>
<gene>
    <name evidence="6" type="ORF">DYU11_15725</name>
</gene>
<keyword evidence="4" id="KW-0472">Membrane</keyword>
<dbReference type="InterPro" id="IPR009057">
    <property type="entry name" value="Homeodomain-like_sf"/>
</dbReference>
<keyword evidence="4" id="KW-0812">Transmembrane</keyword>
<feature type="transmembrane region" description="Helical" evidence="4">
    <location>
        <begin position="227"/>
        <end position="248"/>
    </location>
</feature>
<dbReference type="Gene3D" id="1.10.10.60">
    <property type="entry name" value="Homeodomain-like"/>
    <property type="match status" value="1"/>
</dbReference>
<keyword evidence="4" id="KW-1133">Transmembrane helix</keyword>
<feature type="transmembrane region" description="Helical" evidence="4">
    <location>
        <begin position="110"/>
        <end position="133"/>
    </location>
</feature>
<feature type="transmembrane region" description="Helical" evidence="4">
    <location>
        <begin position="38"/>
        <end position="60"/>
    </location>
</feature>
<evidence type="ECO:0000256" key="1">
    <source>
        <dbReference type="ARBA" id="ARBA00023015"/>
    </source>
</evidence>
<protein>
    <submittedName>
        <fullName evidence="6">AraC family transcriptional regulator</fullName>
    </submittedName>
</protein>
<dbReference type="PROSITE" id="PS00041">
    <property type="entry name" value="HTH_ARAC_FAMILY_1"/>
    <property type="match status" value="1"/>
</dbReference>
<feature type="transmembrane region" description="Helical" evidence="4">
    <location>
        <begin position="191"/>
        <end position="215"/>
    </location>
</feature>
<proteinExistence type="predicted"/>
<keyword evidence="7" id="KW-1185">Reference proteome</keyword>
<dbReference type="GO" id="GO:0003700">
    <property type="term" value="F:DNA-binding transcription factor activity"/>
    <property type="evidence" value="ECO:0007669"/>
    <property type="project" value="InterPro"/>
</dbReference>
<keyword evidence="2" id="KW-0238">DNA-binding</keyword>
<dbReference type="OrthoDB" id="5492415at2"/>
<dbReference type="PANTHER" id="PTHR43280">
    <property type="entry name" value="ARAC-FAMILY TRANSCRIPTIONAL REGULATOR"/>
    <property type="match status" value="1"/>
</dbReference>
<evidence type="ECO:0000256" key="2">
    <source>
        <dbReference type="ARBA" id="ARBA00023125"/>
    </source>
</evidence>
<evidence type="ECO:0000256" key="3">
    <source>
        <dbReference type="ARBA" id="ARBA00023163"/>
    </source>
</evidence>
<evidence type="ECO:0000313" key="6">
    <source>
        <dbReference type="EMBL" id="RIV22464.1"/>
    </source>
</evidence>
<dbReference type="SUPFAM" id="SSF46689">
    <property type="entry name" value="Homeodomain-like"/>
    <property type="match status" value="1"/>
</dbReference>
<feature type="transmembrane region" description="Helical" evidence="4">
    <location>
        <begin position="153"/>
        <end position="170"/>
    </location>
</feature>
<dbReference type="AlphaFoldDB" id="A0A418M8P0"/>
<dbReference type="PRINTS" id="PR00032">
    <property type="entry name" value="HTHARAC"/>
</dbReference>
<keyword evidence="1" id="KW-0805">Transcription regulation</keyword>
<feature type="transmembrane region" description="Helical" evidence="4">
    <location>
        <begin position="6"/>
        <end position="26"/>
    </location>
</feature>
<evidence type="ECO:0000259" key="5">
    <source>
        <dbReference type="PROSITE" id="PS01124"/>
    </source>
</evidence>
<dbReference type="GO" id="GO:0043565">
    <property type="term" value="F:sequence-specific DNA binding"/>
    <property type="evidence" value="ECO:0007669"/>
    <property type="project" value="InterPro"/>
</dbReference>
<evidence type="ECO:0000313" key="7">
    <source>
        <dbReference type="Proteomes" id="UP000283523"/>
    </source>
</evidence>
<evidence type="ECO:0000256" key="4">
    <source>
        <dbReference type="SAM" id="Phobius"/>
    </source>
</evidence>
<dbReference type="PANTHER" id="PTHR43280:SF29">
    <property type="entry name" value="ARAC-FAMILY TRANSCRIPTIONAL REGULATOR"/>
    <property type="match status" value="1"/>
</dbReference>
<feature type="transmembrane region" description="Helical" evidence="4">
    <location>
        <begin position="72"/>
        <end position="89"/>
    </location>
</feature>
<dbReference type="InterPro" id="IPR020449">
    <property type="entry name" value="Tscrpt_reg_AraC-type_HTH"/>
</dbReference>
<sequence length="391" mass="44584">MTISPFALLLLLGTLQGFILASLLWFTRSSPQLPNRLLAVLIGLFAIASLNMVALEGGFYEAYPRIRFVMDLLPVIMAMPIGPLTWFYVRSMLEPGFRLGRNERWHFLPVLLDWVPALICWTFLIGLATHVFVRSDLKGWGDIIDQYDMYVDIPRWLSISVYVLLARNVLIRYQPAGRGPEVVQQRLKLAWLRQFLTGLQIFQVVWLLFLIPYVLPGLRPDWMGEMNWYLIYVPMAVLIYWFGLKGYLHARLSALTERKKATTTLPAETVDKAAGLLKKAMEVDQLYTDPDLTLEKLMHHTHLDQKTVSHVLNQHLDKSFNAFVNGYRIEAVKQRLLDSASSHLTITGIGFECGFNSQATFQRAFKQFTGVSPSAYLAQQTSVSVKKSAQV</sequence>
<feature type="domain" description="HTH araC/xylS-type" evidence="5">
    <location>
        <begin position="271"/>
        <end position="379"/>
    </location>
</feature>
<comment type="caution">
    <text evidence="6">The sequence shown here is derived from an EMBL/GenBank/DDBJ whole genome shotgun (WGS) entry which is preliminary data.</text>
</comment>
<organism evidence="6 7">
    <name type="scientific">Fibrisoma montanum</name>
    <dbReference type="NCBI Taxonomy" id="2305895"/>
    <lineage>
        <taxon>Bacteria</taxon>
        <taxon>Pseudomonadati</taxon>
        <taxon>Bacteroidota</taxon>
        <taxon>Cytophagia</taxon>
        <taxon>Cytophagales</taxon>
        <taxon>Spirosomataceae</taxon>
        <taxon>Fibrisoma</taxon>
    </lineage>
</organism>
<name>A0A418M8P0_9BACT</name>
<dbReference type="PROSITE" id="PS01124">
    <property type="entry name" value="HTH_ARAC_FAMILY_2"/>
    <property type="match status" value="1"/>
</dbReference>
<dbReference type="InterPro" id="IPR018062">
    <property type="entry name" value="HTH_AraC-typ_CS"/>
</dbReference>
<reference evidence="6 7" key="1">
    <citation type="submission" date="2018-08" db="EMBL/GenBank/DDBJ databases">
        <title>Fibrisoma montanum sp. nov., isolated from Danxia mountain soil.</title>
        <authorList>
            <person name="Huang Y."/>
        </authorList>
    </citation>
    <scope>NUCLEOTIDE SEQUENCE [LARGE SCALE GENOMIC DNA]</scope>
    <source>
        <strain evidence="6 7">HYT19</strain>
    </source>
</reference>
<dbReference type="SMART" id="SM00342">
    <property type="entry name" value="HTH_ARAC"/>
    <property type="match status" value="1"/>
</dbReference>
<dbReference type="RefSeq" id="WP_119668649.1">
    <property type="nucleotide sequence ID" value="NZ_QXED01000004.1"/>
</dbReference>
<dbReference type="EMBL" id="QXED01000004">
    <property type="protein sequence ID" value="RIV22464.1"/>
    <property type="molecule type" value="Genomic_DNA"/>
</dbReference>
<accession>A0A418M8P0</accession>
<dbReference type="InterPro" id="IPR018060">
    <property type="entry name" value="HTH_AraC"/>
</dbReference>